<reference evidence="1 2" key="2">
    <citation type="journal article" date="2018" name="Plant J.">
        <title>The Physcomitrella patens chromosome-scale assembly reveals moss genome structure and evolution.</title>
        <authorList>
            <person name="Lang D."/>
            <person name="Ullrich K.K."/>
            <person name="Murat F."/>
            <person name="Fuchs J."/>
            <person name="Jenkins J."/>
            <person name="Haas F.B."/>
            <person name="Piednoel M."/>
            <person name="Gundlach H."/>
            <person name="Van Bel M."/>
            <person name="Meyberg R."/>
            <person name="Vives C."/>
            <person name="Morata J."/>
            <person name="Symeonidi A."/>
            <person name="Hiss M."/>
            <person name="Muchero W."/>
            <person name="Kamisugi Y."/>
            <person name="Saleh O."/>
            <person name="Blanc G."/>
            <person name="Decker E.L."/>
            <person name="van Gessel N."/>
            <person name="Grimwood J."/>
            <person name="Hayes R.D."/>
            <person name="Graham S.W."/>
            <person name="Gunter L.E."/>
            <person name="McDaniel S.F."/>
            <person name="Hoernstein S.N.W."/>
            <person name="Larsson A."/>
            <person name="Li F.W."/>
            <person name="Perroud P.F."/>
            <person name="Phillips J."/>
            <person name="Ranjan P."/>
            <person name="Rokshar D.S."/>
            <person name="Rothfels C.J."/>
            <person name="Schneider L."/>
            <person name="Shu S."/>
            <person name="Stevenson D.W."/>
            <person name="Thummler F."/>
            <person name="Tillich M."/>
            <person name="Villarreal Aguilar J.C."/>
            <person name="Widiez T."/>
            <person name="Wong G.K."/>
            <person name="Wymore A."/>
            <person name="Zhang Y."/>
            <person name="Zimmer A.D."/>
            <person name="Quatrano R.S."/>
            <person name="Mayer K.F.X."/>
            <person name="Goodstein D."/>
            <person name="Casacuberta J.M."/>
            <person name="Vandepoele K."/>
            <person name="Reski R."/>
            <person name="Cuming A.C."/>
            <person name="Tuskan G.A."/>
            <person name="Maumus F."/>
            <person name="Salse J."/>
            <person name="Schmutz J."/>
            <person name="Rensing S.A."/>
        </authorList>
    </citation>
    <scope>NUCLEOTIDE SEQUENCE [LARGE SCALE GENOMIC DNA]</scope>
    <source>
        <strain evidence="1 2">cv. Gransden 2004</strain>
    </source>
</reference>
<dbReference type="AlphaFoldDB" id="A0A7I4D1W8"/>
<dbReference type="Gramene" id="Pp3c2_27510V3.3">
    <property type="protein sequence ID" value="Pp3c2_27510V3.3"/>
    <property type="gene ID" value="Pp3c2_27510"/>
</dbReference>
<evidence type="ECO:0000313" key="1">
    <source>
        <dbReference type="EnsemblPlants" id="Pp3c2_27510V3.3"/>
    </source>
</evidence>
<reference evidence="1" key="3">
    <citation type="submission" date="2020-12" db="UniProtKB">
        <authorList>
            <consortium name="EnsemblPlants"/>
        </authorList>
    </citation>
    <scope>IDENTIFICATION</scope>
</reference>
<accession>A0A7I4D1W8</accession>
<keyword evidence="2" id="KW-1185">Reference proteome</keyword>
<protein>
    <submittedName>
        <fullName evidence="1">Uncharacterized protein</fullName>
    </submittedName>
</protein>
<gene>
    <name evidence="1" type="primary">LOC112273713</name>
</gene>
<evidence type="ECO:0000313" key="2">
    <source>
        <dbReference type="Proteomes" id="UP000006727"/>
    </source>
</evidence>
<dbReference type="Proteomes" id="UP000006727">
    <property type="component" value="Chromosome 2"/>
</dbReference>
<sequence length="167" mass="18651">MFEPPIVQIYKYDELNQLKALHRRLLHVGIQNYPPKQTTACNEKRQLPLTPPAVRKLALRVPRLTAFPGWLMQECALPPLRYCLGPLRIHTMNSGHTCKIQLKDGSELLSPIAAHQSPTLPCQRVHSRCLSALDLLNCSLVSVDAVVHATVRVVGLLGLVCEVRLLV</sequence>
<reference evidence="1 2" key="1">
    <citation type="journal article" date="2008" name="Science">
        <title>The Physcomitrella genome reveals evolutionary insights into the conquest of land by plants.</title>
        <authorList>
            <person name="Rensing S."/>
            <person name="Lang D."/>
            <person name="Zimmer A."/>
            <person name="Terry A."/>
            <person name="Salamov A."/>
            <person name="Shapiro H."/>
            <person name="Nishiyama T."/>
            <person name="Perroud P.-F."/>
            <person name="Lindquist E."/>
            <person name="Kamisugi Y."/>
            <person name="Tanahashi T."/>
            <person name="Sakakibara K."/>
            <person name="Fujita T."/>
            <person name="Oishi K."/>
            <person name="Shin-I T."/>
            <person name="Kuroki Y."/>
            <person name="Toyoda A."/>
            <person name="Suzuki Y."/>
            <person name="Hashimoto A."/>
            <person name="Yamaguchi K."/>
            <person name="Sugano A."/>
            <person name="Kohara Y."/>
            <person name="Fujiyama A."/>
            <person name="Anterola A."/>
            <person name="Aoki S."/>
            <person name="Ashton N."/>
            <person name="Barbazuk W.B."/>
            <person name="Barker E."/>
            <person name="Bennetzen J."/>
            <person name="Bezanilla M."/>
            <person name="Blankenship R."/>
            <person name="Cho S.H."/>
            <person name="Dutcher S."/>
            <person name="Estelle M."/>
            <person name="Fawcett J.A."/>
            <person name="Gundlach H."/>
            <person name="Hanada K."/>
            <person name="Heyl A."/>
            <person name="Hicks K.A."/>
            <person name="Hugh J."/>
            <person name="Lohr M."/>
            <person name="Mayer K."/>
            <person name="Melkozernov A."/>
            <person name="Murata T."/>
            <person name="Nelson D."/>
            <person name="Pils B."/>
            <person name="Prigge M."/>
            <person name="Reiss B."/>
            <person name="Renner T."/>
            <person name="Rombauts S."/>
            <person name="Rushton P."/>
            <person name="Sanderfoot A."/>
            <person name="Schween G."/>
            <person name="Shiu S.-H."/>
            <person name="Stueber K."/>
            <person name="Theodoulou F.L."/>
            <person name="Tu H."/>
            <person name="Van de Peer Y."/>
            <person name="Verrier P.J."/>
            <person name="Waters E."/>
            <person name="Wood A."/>
            <person name="Yang L."/>
            <person name="Cove D."/>
            <person name="Cuming A."/>
            <person name="Hasebe M."/>
            <person name="Lucas S."/>
            <person name="Mishler D.B."/>
            <person name="Reski R."/>
            <person name="Grigoriev I."/>
            <person name="Quatrano R.S."/>
            <person name="Boore J.L."/>
        </authorList>
    </citation>
    <scope>NUCLEOTIDE SEQUENCE [LARGE SCALE GENOMIC DNA]</scope>
    <source>
        <strain evidence="1 2">cv. Gransden 2004</strain>
    </source>
</reference>
<proteinExistence type="predicted"/>
<dbReference type="EMBL" id="ABEU02000002">
    <property type="status" value="NOT_ANNOTATED_CDS"/>
    <property type="molecule type" value="Genomic_DNA"/>
</dbReference>
<organism evidence="1 2">
    <name type="scientific">Physcomitrium patens</name>
    <name type="common">Spreading-leaved earth moss</name>
    <name type="synonym">Physcomitrella patens</name>
    <dbReference type="NCBI Taxonomy" id="3218"/>
    <lineage>
        <taxon>Eukaryota</taxon>
        <taxon>Viridiplantae</taxon>
        <taxon>Streptophyta</taxon>
        <taxon>Embryophyta</taxon>
        <taxon>Bryophyta</taxon>
        <taxon>Bryophytina</taxon>
        <taxon>Bryopsida</taxon>
        <taxon>Funariidae</taxon>
        <taxon>Funariales</taxon>
        <taxon>Funariaceae</taxon>
        <taxon>Physcomitrium</taxon>
    </lineage>
</organism>
<dbReference type="EnsemblPlants" id="Pp3c2_27510V3.3">
    <property type="protein sequence ID" value="Pp3c2_27510V3.3"/>
    <property type="gene ID" value="Pp3c2_27510"/>
</dbReference>
<name>A0A7I4D1W8_PHYPA</name>